<comment type="caution">
    <text evidence="5">The sequence shown here is derived from an EMBL/GenBank/DDBJ whole genome shotgun (WGS) entry which is preliminary data.</text>
</comment>
<dbReference type="EMBL" id="BLLK01000020">
    <property type="protein sequence ID" value="GFH44967.1"/>
    <property type="molecule type" value="Genomic_DNA"/>
</dbReference>
<keyword evidence="2" id="KW-0378">Hydrolase</keyword>
<evidence type="ECO:0000259" key="4">
    <source>
        <dbReference type="Pfam" id="PF00233"/>
    </source>
</evidence>
<dbReference type="InterPro" id="IPR036971">
    <property type="entry name" value="PDEase_catalytic_dom_sf"/>
</dbReference>
<accession>A0AAD3CF48</accession>
<dbReference type="InterPro" id="IPR002073">
    <property type="entry name" value="PDEase_catalytic_dom"/>
</dbReference>
<dbReference type="GO" id="GO:0046872">
    <property type="term" value="F:metal ion binding"/>
    <property type="evidence" value="ECO:0007669"/>
    <property type="project" value="UniProtKB-KW"/>
</dbReference>
<dbReference type="AlphaFoldDB" id="A0AAD3CF48"/>
<feature type="compositionally biased region" description="Basic residues" evidence="3">
    <location>
        <begin position="367"/>
        <end position="376"/>
    </location>
</feature>
<dbReference type="SUPFAM" id="SSF109604">
    <property type="entry name" value="HD-domain/PDEase-like"/>
    <property type="match status" value="1"/>
</dbReference>
<protein>
    <recommendedName>
        <fullName evidence="4">PDEase domain-containing protein</fullName>
    </recommendedName>
</protein>
<feature type="domain" description="PDEase" evidence="4">
    <location>
        <begin position="224"/>
        <end position="489"/>
    </location>
</feature>
<gene>
    <name evidence="5" type="ORF">CTEN210_01441</name>
</gene>
<evidence type="ECO:0000313" key="5">
    <source>
        <dbReference type="EMBL" id="GFH44967.1"/>
    </source>
</evidence>
<organism evidence="5 6">
    <name type="scientific">Chaetoceros tenuissimus</name>
    <dbReference type="NCBI Taxonomy" id="426638"/>
    <lineage>
        <taxon>Eukaryota</taxon>
        <taxon>Sar</taxon>
        <taxon>Stramenopiles</taxon>
        <taxon>Ochrophyta</taxon>
        <taxon>Bacillariophyta</taxon>
        <taxon>Coscinodiscophyceae</taxon>
        <taxon>Chaetocerotophycidae</taxon>
        <taxon>Chaetocerotales</taxon>
        <taxon>Chaetocerotaceae</taxon>
        <taxon>Chaetoceros</taxon>
    </lineage>
</organism>
<dbReference type="Proteomes" id="UP001054902">
    <property type="component" value="Unassembled WGS sequence"/>
</dbReference>
<evidence type="ECO:0000256" key="1">
    <source>
        <dbReference type="ARBA" id="ARBA00022723"/>
    </source>
</evidence>
<reference evidence="5 6" key="1">
    <citation type="journal article" date="2021" name="Sci. Rep.">
        <title>The genome of the diatom Chaetoceros tenuissimus carries an ancient integrated fragment of an extant virus.</title>
        <authorList>
            <person name="Hongo Y."/>
            <person name="Kimura K."/>
            <person name="Takaki Y."/>
            <person name="Yoshida Y."/>
            <person name="Baba S."/>
            <person name="Kobayashi G."/>
            <person name="Nagasaki K."/>
            <person name="Hano T."/>
            <person name="Tomaru Y."/>
        </authorList>
    </citation>
    <scope>NUCLEOTIDE SEQUENCE [LARGE SCALE GENOMIC DNA]</scope>
    <source>
        <strain evidence="5 6">NIES-3715</strain>
    </source>
</reference>
<feature type="region of interest" description="Disordered" evidence="3">
    <location>
        <begin position="347"/>
        <end position="379"/>
    </location>
</feature>
<evidence type="ECO:0000256" key="2">
    <source>
        <dbReference type="ARBA" id="ARBA00022801"/>
    </source>
</evidence>
<proteinExistence type="predicted"/>
<dbReference type="PANTHER" id="PTHR11347">
    <property type="entry name" value="CYCLIC NUCLEOTIDE PHOSPHODIESTERASE"/>
    <property type="match status" value="1"/>
</dbReference>
<name>A0AAD3CF48_9STRA</name>
<keyword evidence="1" id="KW-0479">Metal-binding</keyword>
<evidence type="ECO:0000256" key="3">
    <source>
        <dbReference type="SAM" id="MobiDB-lite"/>
    </source>
</evidence>
<dbReference type="GO" id="GO:0007165">
    <property type="term" value="P:signal transduction"/>
    <property type="evidence" value="ECO:0007669"/>
    <property type="project" value="InterPro"/>
</dbReference>
<sequence>MTKSQYHQKSIAGESNYIKDRAVDIERKELVVTTEAVIPSKQQLFSMSDELDTQITSDVSSSNPSINVMDAWSRLNEADIDEELSVMPMKDLVERNVNILEKHILQVMITRDKEISEALPIDYGPSAVTDKYTTELDTLAKQELVDYVSTIGSMYKMVLYHNFEHASHVLGSADALISMIKVESEQQDLRSSFSTISSSISDGIGYVSDEARKNVGNFGISSCPMTHLALVFSALIHDVEHQGVSNKQLVDENNPLAIKYDRKSVAEYNSLDVGRMLLEQEKYSNLRRCMFGDASCLPPQAAKVVNSNVTLFQDILLATIQATDISSKDRLERISEKWIEAFEKKKPNGQCSCGSVAPSVPSAPVAKGKRPSRRSSLHTPAYFQQREARSMSSNDVLSMGKCEFCSEQDYSQLDYLKASTVLEQMIQTADVAHTMQSWEVFMKWNTKLYDELWAAKLKGRGPDVSANWFNGQMGFFDHYILPLAKRLEQSGVFGKSGEIFARNLEKNRTRWLEEGEARCKDMHIRVLKRQGDGVKR</sequence>
<dbReference type="Pfam" id="PF00233">
    <property type="entry name" value="PDEase_I"/>
    <property type="match status" value="1"/>
</dbReference>
<dbReference type="GO" id="GO:0004114">
    <property type="term" value="F:3',5'-cyclic-nucleotide phosphodiesterase activity"/>
    <property type="evidence" value="ECO:0007669"/>
    <property type="project" value="InterPro"/>
</dbReference>
<feature type="compositionally biased region" description="Low complexity" evidence="3">
    <location>
        <begin position="355"/>
        <end position="366"/>
    </location>
</feature>
<dbReference type="Gene3D" id="1.10.1300.10">
    <property type="entry name" value="3'5'-cyclic nucleotide phosphodiesterase, catalytic domain"/>
    <property type="match status" value="1"/>
</dbReference>
<evidence type="ECO:0000313" key="6">
    <source>
        <dbReference type="Proteomes" id="UP001054902"/>
    </source>
</evidence>
<keyword evidence="6" id="KW-1185">Reference proteome</keyword>